<name>A0A1I8BGI9_MELHA</name>
<dbReference type="WBParaSite" id="MhA1_Contig239.frz3.gene26">
    <property type="protein sequence ID" value="MhA1_Contig239.frz3.gene26"/>
    <property type="gene ID" value="MhA1_Contig239.frz3.gene26"/>
</dbReference>
<evidence type="ECO:0000259" key="8">
    <source>
        <dbReference type="Pfam" id="PF09733"/>
    </source>
</evidence>
<keyword evidence="4" id="KW-0862">Zinc</keyword>
<feature type="region of interest" description="Disordered" evidence="7">
    <location>
        <begin position="212"/>
        <end position="245"/>
    </location>
</feature>
<accession>A0A1I8BGI9</accession>
<evidence type="ECO:0000256" key="5">
    <source>
        <dbReference type="ARBA" id="ARBA00023015"/>
    </source>
</evidence>
<sequence>MQFDALFELTPLQGKISRGCSSKISSIRKWSFDNRPVWLVTRELAKKVRANDEFPIERFTAIAHAHCNEFEYLLSLGRFAFDVPTKINQQWIIQSGSRKLEDITDLHPAERVMMQMWNAFLPGVHITMLARKMTYKAARVFVSYHWHQIEQLKLRTHFLLLLSTLLNISVIDEEERYDLLMRLDPDYVLYNDNRHLVTRELTLLEKEKRSNQRAGSIDDGTENFDSKDDLDIKQPKNSKKESRGSYLKSKIRQVCLLLSTS</sequence>
<evidence type="ECO:0000256" key="7">
    <source>
        <dbReference type="SAM" id="MobiDB-lite"/>
    </source>
</evidence>
<organism evidence="9 10">
    <name type="scientific">Meloidogyne hapla</name>
    <name type="common">Root-knot nematode worm</name>
    <dbReference type="NCBI Taxonomy" id="6305"/>
    <lineage>
        <taxon>Eukaryota</taxon>
        <taxon>Metazoa</taxon>
        <taxon>Ecdysozoa</taxon>
        <taxon>Nematoda</taxon>
        <taxon>Chromadorea</taxon>
        <taxon>Rhabditida</taxon>
        <taxon>Tylenchina</taxon>
        <taxon>Tylenchomorpha</taxon>
        <taxon>Tylenchoidea</taxon>
        <taxon>Meloidogynidae</taxon>
        <taxon>Meloidogyninae</taxon>
        <taxon>Meloidogyne</taxon>
    </lineage>
</organism>
<keyword evidence="3" id="KW-0863">Zinc-finger</keyword>
<feature type="domain" description="Polycomb protein VEFS-Box" evidence="8">
    <location>
        <begin position="87"/>
        <end position="174"/>
    </location>
</feature>
<keyword evidence="2" id="KW-0479">Metal-binding</keyword>
<dbReference type="Pfam" id="PF09733">
    <property type="entry name" value="VEFS-Box"/>
    <property type="match status" value="1"/>
</dbReference>
<proteinExistence type="inferred from homology"/>
<evidence type="ECO:0000313" key="10">
    <source>
        <dbReference type="WBParaSite" id="MhA1_Contig239.frz3.gene26"/>
    </source>
</evidence>
<keyword evidence="6" id="KW-0804">Transcription</keyword>
<comment type="similarity">
    <text evidence="1">Belongs to the VEFS (VRN2-EMF2-FIS2-SU(Z)12) family.</text>
</comment>
<evidence type="ECO:0000256" key="6">
    <source>
        <dbReference type="ARBA" id="ARBA00023163"/>
    </source>
</evidence>
<dbReference type="AlphaFoldDB" id="A0A1I8BGI9"/>
<feature type="compositionally biased region" description="Basic and acidic residues" evidence="7">
    <location>
        <begin position="224"/>
        <end position="243"/>
    </location>
</feature>
<keyword evidence="9" id="KW-1185">Reference proteome</keyword>
<evidence type="ECO:0000256" key="2">
    <source>
        <dbReference type="ARBA" id="ARBA00022723"/>
    </source>
</evidence>
<dbReference type="GO" id="GO:0008270">
    <property type="term" value="F:zinc ion binding"/>
    <property type="evidence" value="ECO:0007669"/>
    <property type="project" value="UniProtKB-KW"/>
</dbReference>
<dbReference type="Proteomes" id="UP000095281">
    <property type="component" value="Unplaced"/>
</dbReference>
<evidence type="ECO:0000256" key="4">
    <source>
        <dbReference type="ARBA" id="ARBA00022833"/>
    </source>
</evidence>
<evidence type="ECO:0000256" key="3">
    <source>
        <dbReference type="ARBA" id="ARBA00022771"/>
    </source>
</evidence>
<reference evidence="10" key="1">
    <citation type="submission" date="2016-11" db="UniProtKB">
        <authorList>
            <consortium name="WormBaseParasite"/>
        </authorList>
    </citation>
    <scope>IDENTIFICATION</scope>
</reference>
<evidence type="ECO:0000313" key="9">
    <source>
        <dbReference type="Proteomes" id="UP000095281"/>
    </source>
</evidence>
<protein>
    <submittedName>
        <fullName evidence="10">VEFS-Box domain-containing protein</fullName>
    </submittedName>
</protein>
<keyword evidence="5" id="KW-0805">Transcription regulation</keyword>
<evidence type="ECO:0000256" key="1">
    <source>
        <dbReference type="ARBA" id="ARBA00007416"/>
    </source>
</evidence>
<dbReference type="InterPro" id="IPR019135">
    <property type="entry name" value="Polycomb_protein_VEFS-Box"/>
</dbReference>